<reference evidence="3" key="1">
    <citation type="submission" date="2022-07" db="EMBL/GenBank/DDBJ databases">
        <title>Fungi with potential for degradation of polypropylene.</title>
        <authorList>
            <person name="Gostincar C."/>
        </authorList>
    </citation>
    <scope>NUCLEOTIDE SEQUENCE</scope>
    <source>
        <strain evidence="3">EXF-13308</strain>
    </source>
</reference>
<feature type="signal peptide" evidence="2">
    <location>
        <begin position="1"/>
        <end position="18"/>
    </location>
</feature>
<dbReference type="Proteomes" id="UP001174694">
    <property type="component" value="Unassembled WGS sequence"/>
</dbReference>
<proteinExistence type="predicted"/>
<keyword evidence="2" id="KW-0732">Signal</keyword>
<evidence type="ECO:0000256" key="2">
    <source>
        <dbReference type="SAM" id="SignalP"/>
    </source>
</evidence>
<sequence>MLVSQSAGLLAILALSVAAEPRKRPKFLDQAPNLTVQGDPAPTASATEPIKTTVVVNGESIDIEAHSPDHIQGLIDHIEDYICNGPYRAQFPVLCKEYQQSEDGGPPRPTHQGVAIEVPTSKAGEIKANPTMIEPVVVTSWIQEDIAQPTGDGSPSRPEKTKGSEVAHAANEDTNDDNTTSTARHRRRTRNKSRSHPTSRTRRRVHTARTSRAPYQWTGTRTLPYKTYLSAVRPQTALAALGNGQLQGLAVKRDDADVDRVEPRIVFANEIVTVTLSSEHPHLAAREPQKKPAGKTTTTTKTTKTTATTGRCFSTG</sequence>
<feature type="chain" id="PRO_5041348610" evidence="2">
    <location>
        <begin position="19"/>
        <end position="316"/>
    </location>
</feature>
<name>A0AA38RPJ3_9PEZI</name>
<evidence type="ECO:0000313" key="3">
    <source>
        <dbReference type="EMBL" id="KAJ9142968.1"/>
    </source>
</evidence>
<feature type="compositionally biased region" description="Basic residues" evidence="1">
    <location>
        <begin position="183"/>
        <end position="209"/>
    </location>
</feature>
<feature type="region of interest" description="Disordered" evidence="1">
    <location>
        <begin position="147"/>
        <end position="218"/>
    </location>
</feature>
<evidence type="ECO:0000313" key="4">
    <source>
        <dbReference type="Proteomes" id="UP001174694"/>
    </source>
</evidence>
<accession>A0AA38RPJ3</accession>
<organism evidence="3 4">
    <name type="scientific">Pleurostoma richardsiae</name>
    <dbReference type="NCBI Taxonomy" id="41990"/>
    <lineage>
        <taxon>Eukaryota</taxon>
        <taxon>Fungi</taxon>
        <taxon>Dikarya</taxon>
        <taxon>Ascomycota</taxon>
        <taxon>Pezizomycotina</taxon>
        <taxon>Sordariomycetes</taxon>
        <taxon>Sordariomycetidae</taxon>
        <taxon>Calosphaeriales</taxon>
        <taxon>Pleurostomataceae</taxon>
        <taxon>Pleurostoma</taxon>
    </lineage>
</organism>
<dbReference type="EMBL" id="JANBVO010000020">
    <property type="protein sequence ID" value="KAJ9142968.1"/>
    <property type="molecule type" value="Genomic_DNA"/>
</dbReference>
<feature type="compositionally biased region" description="Low complexity" evidence="1">
    <location>
        <begin position="295"/>
        <end position="309"/>
    </location>
</feature>
<comment type="caution">
    <text evidence="3">The sequence shown here is derived from an EMBL/GenBank/DDBJ whole genome shotgun (WGS) entry which is preliminary data.</text>
</comment>
<protein>
    <submittedName>
        <fullName evidence="3">Uncharacterized protein</fullName>
    </submittedName>
</protein>
<evidence type="ECO:0000256" key="1">
    <source>
        <dbReference type="SAM" id="MobiDB-lite"/>
    </source>
</evidence>
<gene>
    <name evidence="3" type="ORF">NKR23_g6859</name>
</gene>
<dbReference type="AlphaFoldDB" id="A0AA38RPJ3"/>
<keyword evidence="4" id="KW-1185">Reference proteome</keyword>
<feature type="region of interest" description="Disordered" evidence="1">
    <location>
        <begin position="284"/>
        <end position="316"/>
    </location>
</feature>